<dbReference type="Proteomes" id="UP000007129">
    <property type="component" value="Unassembled WGS sequence"/>
</dbReference>
<organism evidence="2 3">
    <name type="scientific">Macrophomina phaseolina (strain MS6)</name>
    <name type="common">Charcoal rot fungus</name>
    <dbReference type="NCBI Taxonomy" id="1126212"/>
    <lineage>
        <taxon>Eukaryota</taxon>
        <taxon>Fungi</taxon>
        <taxon>Dikarya</taxon>
        <taxon>Ascomycota</taxon>
        <taxon>Pezizomycotina</taxon>
        <taxon>Dothideomycetes</taxon>
        <taxon>Dothideomycetes incertae sedis</taxon>
        <taxon>Botryosphaeriales</taxon>
        <taxon>Botryosphaeriaceae</taxon>
        <taxon>Macrophomina</taxon>
    </lineage>
</organism>
<reference evidence="2 3" key="1">
    <citation type="journal article" date="2012" name="BMC Genomics">
        <title>Tools to kill: Genome of one of the most destructive plant pathogenic fungi Macrophomina phaseolina.</title>
        <authorList>
            <person name="Islam M.S."/>
            <person name="Haque M.S."/>
            <person name="Islam M.M."/>
            <person name="Emdad E.M."/>
            <person name="Halim A."/>
            <person name="Hossen Q.M.M."/>
            <person name="Hossain M.Z."/>
            <person name="Ahmed B."/>
            <person name="Rahim S."/>
            <person name="Rahman M.S."/>
            <person name="Alam M.M."/>
            <person name="Hou S."/>
            <person name="Wan X."/>
            <person name="Saito J.A."/>
            <person name="Alam M."/>
        </authorList>
    </citation>
    <scope>NUCLEOTIDE SEQUENCE [LARGE SCALE GENOMIC DNA]</scope>
    <source>
        <strain evidence="2 3">MS6</strain>
    </source>
</reference>
<keyword evidence="1" id="KW-0732">Signal</keyword>
<feature type="signal peptide" evidence="1">
    <location>
        <begin position="1"/>
        <end position="19"/>
    </location>
</feature>
<dbReference type="VEuPathDB" id="FungiDB:MPH_07342"/>
<proteinExistence type="predicted"/>
<evidence type="ECO:0000313" key="3">
    <source>
        <dbReference type="Proteomes" id="UP000007129"/>
    </source>
</evidence>
<feature type="chain" id="PRO_5003863879" evidence="1">
    <location>
        <begin position="20"/>
        <end position="94"/>
    </location>
</feature>
<gene>
    <name evidence="2" type="ORF">MPH_07342</name>
</gene>
<accession>K2QZN1</accession>
<comment type="caution">
    <text evidence="2">The sequence shown here is derived from an EMBL/GenBank/DDBJ whole genome shotgun (WGS) entry which is preliminary data.</text>
</comment>
<dbReference type="HOGENOM" id="CLU_162135_0_0_1"/>
<sequence>MKISAITVAIMATILPAMADKHGYCACWDKPNNKLMLPATGQCCTSKGGVLTYFTSTKTTGNMEGYFCAHPTNGGDWWSACCEGQGWDWSKCFG</sequence>
<dbReference type="EMBL" id="AHHD01000297">
    <property type="protein sequence ID" value="EKG15471.1"/>
    <property type="molecule type" value="Genomic_DNA"/>
</dbReference>
<evidence type="ECO:0000256" key="1">
    <source>
        <dbReference type="SAM" id="SignalP"/>
    </source>
</evidence>
<name>K2QZN1_MACPH</name>
<evidence type="ECO:0000313" key="2">
    <source>
        <dbReference type="EMBL" id="EKG15471.1"/>
    </source>
</evidence>
<dbReference type="AlphaFoldDB" id="K2QZN1"/>
<dbReference type="InParanoid" id="K2QZN1"/>
<protein>
    <submittedName>
        <fullName evidence="2">Uncharacterized protein</fullName>
    </submittedName>
</protein>